<reference evidence="1 2" key="1">
    <citation type="journal article" date="2010" name="Stand. Genomic Sci.">
        <title>Complete genome sequence of Planctomyces limnophilus type strain (Mu 290).</title>
        <authorList>
            <person name="Labutti K."/>
            <person name="Sikorski J."/>
            <person name="Schneider S."/>
            <person name="Nolan M."/>
            <person name="Lucas S."/>
            <person name="Glavina Del Rio T."/>
            <person name="Tice H."/>
            <person name="Cheng J.F."/>
            <person name="Goodwin L."/>
            <person name="Pitluck S."/>
            <person name="Liolios K."/>
            <person name="Ivanova N."/>
            <person name="Mavromatis K."/>
            <person name="Mikhailova N."/>
            <person name="Pati A."/>
            <person name="Chen A."/>
            <person name="Palaniappan K."/>
            <person name="Land M."/>
            <person name="Hauser L."/>
            <person name="Chang Y.J."/>
            <person name="Jeffries C.D."/>
            <person name="Tindall B.J."/>
            <person name="Rohde M."/>
            <person name="Goker M."/>
            <person name="Woyke T."/>
            <person name="Bristow J."/>
            <person name="Eisen J.A."/>
            <person name="Markowitz V."/>
            <person name="Hugenholtz P."/>
            <person name="Kyrpides N.C."/>
            <person name="Klenk H.P."/>
            <person name="Lapidus A."/>
        </authorList>
    </citation>
    <scope>NUCLEOTIDE SEQUENCE [LARGE SCALE GENOMIC DNA]</scope>
    <source>
        <strain evidence="2">ATCC 43296 / DSM 3776 / IFAM 1008 / 290</strain>
    </source>
</reference>
<dbReference type="EMBL" id="CP001744">
    <property type="protein sequence ID" value="ADG67008.1"/>
    <property type="molecule type" value="Genomic_DNA"/>
</dbReference>
<evidence type="ECO:0000313" key="2">
    <source>
        <dbReference type="Proteomes" id="UP000002220"/>
    </source>
</evidence>
<dbReference type="Proteomes" id="UP000002220">
    <property type="component" value="Chromosome"/>
</dbReference>
<dbReference type="KEGG" id="plm:Plim_1173"/>
<accession>D5SU23</accession>
<protein>
    <submittedName>
        <fullName evidence="1">Uncharacterized protein</fullName>
    </submittedName>
</protein>
<dbReference type="HOGENOM" id="CLU_2013141_0_0_0"/>
<proteinExistence type="predicted"/>
<sequence length="123" mass="13786">MEQVVKFLDSLCEKLFTVHFVLSVHVENSDINVTHIKSFLTTASSRDMAFERARASVESLNDSYRNREGCVVVVNCEGVHDVEEVPLMEVDGYLDVANFQFSGMTSVEDLVSDGIRKDLPVLN</sequence>
<gene>
    <name evidence="1" type="ordered locus">Plim_1173</name>
</gene>
<dbReference type="AlphaFoldDB" id="D5SU23"/>
<dbReference type="RefSeq" id="WP_013109439.1">
    <property type="nucleotide sequence ID" value="NC_014148.1"/>
</dbReference>
<organism evidence="1 2">
    <name type="scientific">Planctopirus limnophila (strain ATCC 43296 / DSM 3776 / IFAM 1008 / Mu 290)</name>
    <name type="common">Planctomyces limnophilus</name>
    <dbReference type="NCBI Taxonomy" id="521674"/>
    <lineage>
        <taxon>Bacteria</taxon>
        <taxon>Pseudomonadati</taxon>
        <taxon>Planctomycetota</taxon>
        <taxon>Planctomycetia</taxon>
        <taxon>Planctomycetales</taxon>
        <taxon>Planctomycetaceae</taxon>
        <taxon>Planctopirus</taxon>
    </lineage>
</organism>
<evidence type="ECO:0000313" key="1">
    <source>
        <dbReference type="EMBL" id="ADG67008.1"/>
    </source>
</evidence>
<keyword evidence="2" id="KW-1185">Reference proteome</keyword>
<name>D5SU23_PLAL2</name>
<dbReference type="STRING" id="521674.Plim_1173"/>